<evidence type="ECO:0000313" key="3">
    <source>
        <dbReference type="Proteomes" id="UP000515160"/>
    </source>
</evidence>
<dbReference type="FunFam" id="3.30.930.10:FF:000157">
    <property type="entry name" value="Seryl-tRNA synthetase, putative"/>
    <property type="match status" value="1"/>
</dbReference>
<dbReference type="InterPro" id="IPR006195">
    <property type="entry name" value="aa-tRNA-synth_II"/>
</dbReference>
<dbReference type="GO" id="GO:0006434">
    <property type="term" value="P:seryl-tRNA aminoacylation"/>
    <property type="evidence" value="ECO:0007669"/>
    <property type="project" value="InterPro"/>
</dbReference>
<dbReference type="InterPro" id="IPR002317">
    <property type="entry name" value="Ser-tRNA-ligase_type_1"/>
</dbReference>
<dbReference type="Proteomes" id="UP000515160">
    <property type="component" value="Chromosome 2R"/>
</dbReference>
<dbReference type="InterPro" id="IPR010978">
    <property type="entry name" value="tRNA-bd_arm"/>
</dbReference>
<protein>
    <submittedName>
        <fullName evidence="4">Serine--tRNA synthetase-like protein Slimp</fullName>
    </submittedName>
</protein>
<dbReference type="GO" id="GO:0005524">
    <property type="term" value="F:ATP binding"/>
    <property type="evidence" value="ECO:0007669"/>
    <property type="project" value="InterPro"/>
</dbReference>
<feature type="domain" description="Aminoacyl-transfer RNA synthetases class-II family profile" evidence="2">
    <location>
        <begin position="282"/>
        <end position="443"/>
    </location>
</feature>
<dbReference type="AlphaFoldDB" id="A0A6P8X8U7"/>
<dbReference type="GO" id="GO:0004828">
    <property type="term" value="F:serine-tRNA ligase activity"/>
    <property type="evidence" value="ECO:0007669"/>
    <property type="project" value="InterPro"/>
</dbReference>
<dbReference type="PROSITE" id="PS50862">
    <property type="entry name" value="AA_TRNA_LIGASE_II"/>
    <property type="match status" value="1"/>
</dbReference>
<organism evidence="3 4">
    <name type="scientific">Drosophila albomicans</name>
    <name type="common">Fruit fly</name>
    <dbReference type="NCBI Taxonomy" id="7291"/>
    <lineage>
        <taxon>Eukaryota</taxon>
        <taxon>Metazoa</taxon>
        <taxon>Ecdysozoa</taxon>
        <taxon>Arthropoda</taxon>
        <taxon>Hexapoda</taxon>
        <taxon>Insecta</taxon>
        <taxon>Pterygota</taxon>
        <taxon>Neoptera</taxon>
        <taxon>Endopterygota</taxon>
        <taxon>Diptera</taxon>
        <taxon>Brachycera</taxon>
        <taxon>Muscomorpha</taxon>
        <taxon>Ephydroidea</taxon>
        <taxon>Drosophilidae</taxon>
        <taxon>Drosophila</taxon>
    </lineage>
</organism>
<dbReference type="GeneID" id="117573483"/>
<dbReference type="InterPro" id="IPR015866">
    <property type="entry name" value="Ser-tRNA-synth_1_N"/>
</dbReference>
<dbReference type="InterPro" id="IPR042103">
    <property type="entry name" value="SerRS_1_N_sf"/>
</dbReference>
<accession>A0A6P8X8U7</accession>
<sequence length="463" mass="52398">MLGLRRLAKTCLSSNKRHISALYITGDKANENYVTLQPYLDFAGTFRDRPALEQGIASRGLGIELEKVLAKFAKYQTHHEQLQRLDEEREAISKELKTLSKSGAAAEQLESLRERGKALRNDVKALKQQLYPIEDDFIHDFLHLPNALHPHCPAAKQQKLIYRHGLPTSKPHFISHLEHKDLVHFIDNQRYYLMEQAAHFDVNAMQALASYLVSKGDFVQTSNPDFVRCVLLEANATPMGDYHQVKEEHLQNKLNVAYLTGGGAFESFLGAMTKLCIYPSVLPLRYVACGRSYNREEGLIYGPDSSLYTVTQTNAVQSFVATLTAEEADAQMEQLLNLAINFYKALDVPFQLVYAPADSLTPAESLRASLEVYAPSLKRYVCVGRISNYGDFVSKRILFSSRREKHYDFLHLIGGPVLYTTRLLAALIELGIDLDKCKLLGRPNPQPMTQLEQDLQEFKDLFK</sequence>
<evidence type="ECO:0000259" key="2">
    <source>
        <dbReference type="PROSITE" id="PS50862"/>
    </source>
</evidence>
<gene>
    <name evidence="4" type="primary">LOC117573483</name>
</gene>
<dbReference type="Gene3D" id="3.30.930.10">
    <property type="entry name" value="Bira Bifunctional Protein, Domain 2"/>
    <property type="match status" value="1"/>
</dbReference>
<dbReference type="RefSeq" id="XP_034112601.1">
    <property type="nucleotide sequence ID" value="XM_034256710.2"/>
</dbReference>
<evidence type="ECO:0000256" key="1">
    <source>
        <dbReference type="SAM" id="Coils"/>
    </source>
</evidence>
<dbReference type="Pfam" id="PF02403">
    <property type="entry name" value="Seryl_tRNA_N"/>
    <property type="match status" value="1"/>
</dbReference>
<dbReference type="CTD" id="318604"/>
<keyword evidence="3" id="KW-1185">Reference proteome</keyword>
<dbReference type="PIRSF" id="PIRSF001529">
    <property type="entry name" value="Ser-tRNA-synth_IIa"/>
    <property type="match status" value="1"/>
</dbReference>
<dbReference type="OrthoDB" id="24683at2759"/>
<proteinExistence type="predicted"/>
<evidence type="ECO:0000313" key="4">
    <source>
        <dbReference type="RefSeq" id="XP_034112601.1"/>
    </source>
</evidence>
<dbReference type="SUPFAM" id="SSF46589">
    <property type="entry name" value="tRNA-binding arm"/>
    <property type="match status" value="1"/>
</dbReference>
<dbReference type="InterPro" id="IPR045864">
    <property type="entry name" value="aa-tRNA-synth_II/BPL/LPL"/>
</dbReference>
<reference evidence="4" key="1">
    <citation type="submission" date="2025-08" db="UniProtKB">
        <authorList>
            <consortium name="RefSeq"/>
        </authorList>
    </citation>
    <scope>IDENTIFICATION</scope>
    <source>
        <strain evidence="4">15112-1751.03</strain>
        <tissue evidence="4">Whole Adult</tissue>
    </source>
</reference>
<dbReference type="PANTHER" id="PTHR11778">
    <property type="entry name" value="SERYL-TRNA SYNTHETASE"/>
    <property type="match status" value="1"/>
</dbReference>
<dbReference type="SUPFAM" id="SSF55681">
    <property type="entry name" value="Class II aaRS and biotin synthetases"/>
    <property type="match status" value="1"/>
</dbReference>
<keyword evidence="1" id="KW-0175">Coiled coil</keyword>
<dbReference type="Gene3D" id="1.10.287.40">
    <property type="entry name" value="Serine-tRNA synthetase, tRNA binding domain"/>
    <property type="match status" value="1"/>
</dbReference>
<feature type="coiled-coil region" evidence="1">
    <location>
        <begin position="75"/>
        <end position="129"/>
    </location>
</feature>
<name>A0A6P8X8U7_DROAB</name>